<feature type="domain" description="Thioester" evidence="7">
    <location>
        <begin position="38"/>
        <end position="194"/>
    </location>
</feature>
<feature type="signal peptide" evidence="5">
    <location>
        <begin position="1"/>
        <end position="24"/>
    </location>
</feature>
<protein>
    <recommendedName>
        <fullName evidence="10">Cna protein B-type domain protein</fullName>
    </recommendedName>
</protein>
<feature type="domain" description="SpaA-like prealbumin fold" evidence="6">
    <location>
        <begin position="572"/>
        <end position="651"/>
    </location>
</feature>
<comment type="caution">
    <text evidence="8">The sequence shown here is derived from an EMBL/GenBank/DDBJ whole genome shotgun (WGS) entry which is preliminary data.</text>
</comment>
<proteinExistence type="inferred from homology"/>
<evidence type="ECO:0000256" key="2">
    <source>
        <dbReference type="ARBA" id="ARBA00022525"/>
    </source>
</evidence>
<evidence type="ECO:0000313" key="8">
    <source>
        <dbReference type="EMBL" id="RGD87108.1"/>
    </source>
</evidence>
<accession>A0A3E3EIB1</accession>
<feature type="domain" description="SpaA-like prealbumin fold" evidence="6">
    <location>
        <begin position="494"/>
        <end position="557"/>
    </location>
</feature>
<evidence type="ECO:0000259" key="6">
    <source>
        <dbReference type="Pfam" id="PF17802"/>
    </source>
</evidence>
<feature type="transmembrane region" description="Helical" evidence="4">
    <location>
        <begin position="910"/>
        <end position="931"/>
    </location>
</feature>
<comment type="similarity">
    <text evidence="1">Belongs to the serine-aspartate repeat-containing protein (SDr) family.</text>
</comment>
<evidence type="ECO:0000256" key="1">
    <source>
        <dbReference type="ARBA" id="ARBA00007257"/>
    </source>
</evidence>
<feature type="domain" description="SpaA-like prealbumin fold" evidence="6">
    <location>
        <begin position="338"/>
        <end position="422"/>
    </location>
</feature>
<keyword evidence="4" id="KW-1133">Transmembrane helix</keyword>
<evidence type="ECO:0000256" key="5">
    <source>
        <dbReference type="SAM" id="SignalP"/>
    </source>
</evidence>
<dbReference type="InterPro" id="IPR046751">
    <property type="entry name" value="TED_2"/>
</dbReference>
<dbReference type="Gene3D" id="2.60.40.10">
    <property type="entry name" value="Immunoglobulins"/>
    <property type="match status" value="5"/>
</dbReference>
<feature type="domain" description="SpaA-like prealbumin fold" evidence="6">
    <location>
        <begin position="807"/>
        <end position="891"/>
    </location>
</feature>
<keyword evidence="3 5" id="KW-0732">Signal</keyword>
<evidence type="ECO:0000256" key="3">
    <source>
        <dbReference type="ARBA" id="ARBA00022729"/>
    </source>
</evidence>
<dbReference type="PANTHER" id="PTHR36108:SF13">
    <property type="entry name" value="COLOSSIN-B-RELATED"/>
    <property type="match status" value="1"/>
</dbReference>
<dbReference type="RefSeq" id="WP_117580120.1">
    <property type="nucleotide sequence ID" value="NZ_QUSL01000001.1"/>
</dbReference>
<evidence type="ECO:0008006" key="10">
    <source>
        <dbReference type="Google" id="ProtNLM"/>
    </source>
</evidence>
<feature type="chain" id="PRO_5039059015" description="Cna protein B-type domain protein" evidence="5">
    <location>
        <begin position="25"/>
        <end position="937"/>
    </location>
</feature>
<dbReference type="Pfam" id="PF17802">
    <property type="entry name" value="SpaA"/>
    <property type="match status" value="4"/>
</dbReference>
<reference evidence="8 9" key="1">
    <citation type="submission" date="2018-08" db="EMBL/GenBank/DDBJ databases">
        <title>A genome reference for cultivated species of the human gut microbiota.</title>
        <authorList>
            <person name="Zou Y."/>
            <person name="Xue W."/>
            <person name="Luo G."/>
        </authorList>
    </citation>
    <scope>NUCLEOTIDE SEQUENCE [LARGE SCALE GENOMIC DNA]</scope>
    <source>
        <strain evidence="8 9">OM06-4</strain>
    </source>
</reference>
<evidence type="ECO:0000259" key="7">
    <source>
        <dbReference type="Pfam" id="PF20610"/>
    </source>
</evidence>
<dbReference type="PANTHER" id="PTHR36108">
    <property type="entry name" value="COLOSSIN-B-RELATED"/>
    <property type="match status" value="1"/>
</dbReference>
<gene>
    <name evidence="8" type="ORF">DXB93_00045</name>
</gene>
<dbReference type="EMBL" id="QUSL01000001">
    <property type="protein sequence ID" value="RGD87108.1"/>
    <property type="molecule type" value="Genomic_DNA"/>
</dbReference>
<name>A0A3E3EIB1_9FIRM</name>
<keyword evidence="4" id="KW-0472">Membrane</keyword>
<dbReference type="AlphaFoldDB" id="A0A3E3EIB1"/>
<organism evidence="8 9">
    <name type="scientific">Thomasclavelia ramosa</name>
    <dbReference type="NCBI Taxonomy" id="1547"/>
    <lineage>
        <taxon>Bacteria</taxon>
        <taxon>Bacillati</taxon>
        <taxon>Bacillota</taxon>
        <taxon>Erysipelotrichia</taxon>
        <taxon>Erysipelotrichales</taxon>
        <taxon>Coprobacillaceae</taxon>
        <taxon>Thomasclavelia</taxon>
    </lineage>
</organism>
<sequence>MKKAVSKISKILFVLTMIFSMSFAQISNIEAWDNTVPHEFTKVKKIKYPEWWGNKVPGLSSWSTYSTKYNGKWAYCLESSKKTPGNGNYAADVIENNEAVRKLMYYGFGGPGDVLKTWGQGDPNAQGKVGYDYLKLSICPNDSYLTSEDVAYLLTHIFLSGAYSGDWNGFSEAGFNAAFGGNYGTNIMNIYRNIIKLPDIVEPKFNPSEATEGTEANFSAAYDKVAKHQVTNTVTFEGNSSSTINIPLADNVTIYINGNAVQTGGTATVHGGESFYFTAPAKNSPDDMPLTNVTGSGCERFTALAIKTGTDSAQQQGSWTWDPDNTKLYTQIDWMDFGELELVKTNDVGDLIDGAVFNLKSSSYDGYEENITVTNGKIKVEDLPVGEYILTETKVPGGHAIIEKIFKLTINKDEVTQRVVVNKIRPTGNLKINKALENSENENAVNKADYDFSKVQFKITADHDIYDSVSLEKLYSKGDAVTTDSGKGSNDDTVKLLTGTEMGNGIYTPDKDGKLELSGLPMGTYAVEEVNSPEGFVLDGGAKKVQFQQTDFVTLTYFNELNINNELTKTVFSKVTADGDNLYGVPMEIVDVKTGKPVHTWITDDSSLEIDGLPTGDYIWREVNAPEGYVLAKPIEFTVKDGDIQDIEMKNFSVEFAKNGNDGNKLLKGGEFQVTSTKTKQITDKWTSGEHIFDVTEDMKAKLMAGETVSDMYVDIEDDSSTYYRISKNEGRDDYRLLMQANGETKYYNIDINGDETTHMIRGTAEDQEYVITELKSPDGYATAEPVTFKTDEDKNLTVEMIDEITRVEVSKQDITTNKELPGATLVVKDKDGNVLDEWVSTSEPHIIKNLTVGETYTLSETIAPDGYKIAQSIDFKIKDTGEVQNVVMYDELLPSSGGINTSDDTSTGAMAALVSVSALGMVSYGMYEFFRKRYNQ</sequence>
<dbReference type="Proteomes" id="UP000261032">
    <property type="component" value="Unassembled WGS sequence"/>
</dbReference>
<evidence type="ECO:0000256" key="4">
    <source>
        <dbReference type="SAM" id="Phobius"/>
    </source>
</evidence>
<keyword evidence="2" id="KW-0964">Secreted</keyword>
<dbReference type="InterPro" id="IPR013783">
    <property type="entry name" value="Ig-like_fold"/>
</dbReference>
<dbReference type="Pfam" id="PF20610">
    <property type="entry name" value="TED_2"/>
    <property type="match status" value="1"/>
</dbReference>
<dbReference type="InterPro" id="IPR041033">
    <property type="entry name" value="SpaA_PFL_dom_1"/>
</dbReference>
<evidence type="ECO:0000313" key="9">
    <source>
        <dbReference type="Proteomes" id="UP000261032"/>
    </source>
</evidence>
<keyword evidence="4" id="KW-0812">Transmembrane</keyword>